<accession>A0AAD4MWA9</accession>
<evidence type="ECO:0000259" key="5">
    <source>
        <dbReference type="PROSITE" id="PS50041"/>
    </source>
</evidence>
<protein>
    <submittedName>
        <fullName evidence="6">Lectin c-type domain-containing protein</fullName>
    </submittedName>
</protein>
<feature type="region of interest" description="Disordered" evidence="2">
    <location>
        <begin position="377"/>
        <end position="419"/>
    </location>
</feature>
<comment type="caution">
    <text evidence="1">Lacks conserved residue(s) required for the propagation of feature annotation.</text>
</comment>
<feature type="disulfide bond" evidence="1">
    <location>
        <begin position="919"/>
        <end position="928"/>
    </location>
</feature>
<keyword evidence="1" id="KW-1015">Disulfide bond</keyword>
<gene>
    <name evidence="6" type="ORF">DdX_11376</name>
</gene>
<keyword evidence="7" id="KW-1185">Reference proteome</keyword>
<dbReference type="SMART" id="SM00034">
    <property type="entry name" value="CLECT"/>
    <property type="match status" value="1"/>
</dbReference>
<dbReference type="SMART" id="SM00181">
    <property type="entry name" value="EGF"/>
    <property type="match status" value="3"/>
</dbReference>
<dbReference type="InterPro" id="IPR006582">
    <property type="entry name" value="MD_domain"/>
</dbReference>
<dbReference type="Gene3D" id="3.10.100.10">
    <property type="entry name" value="Mannose-Binding Protein A, subunit A"/>
    <property type="match status" value="1"/>
</dbReference>
<evidence type="ECO:0000259" key="4">
    <source>
        <dbReference type="PROSITE" id="PS50026"/>
    </source>
</evidence>
<dbReference type="InterPro" id="IPR057086">
    <property type="entry name" value="GBD_Irg-7_N"/>
</dbReference>
<dbReference type="Pfam" id="PF23623">
    <property type="entry name" value="GBD_IRG7_N"/>
    <property type="match status" value="1"/>
</dbReference>
<evidence type="ECO:0000313" key="7">
    <source>
        <dbReference type="Proteomes" id="UP001201812"/>
    </source>
</evidence>
<dbReference type="PANTHER" id="PTHR47324">
    <property type="entry name" value="PROTEIN IRG-7-RELATED"/>
    <property type="match status" value="1"/>
</dbReference>
<dbReference type="PROSITE" id="PS50026">
    <property type="entry name" value="EGF_3"/>
    <property type="match status" value="2"/>
</dbReference>
<dbReference type="InterPro" id="IPR001304">
    <property type="entry name" value="C-type_lectin-like"/>
</dbReference>
<evidence type="ECO:0000256" key="2">
    <source>
        <dbReference type="SAM" id="MobiDB-lite"/>
    </source>
</evidence>
<evidence type="ECO:0000313" key="6">
    <source>
        <dbReference type="EMBL" id="KAI1709304.1"/>
    </source>
</evidence>
<keyword evidence="1" id="KW-0245">EGF-like domain</keyword>
<feature type="domain" description="EGF-like" evidence="4">
    <location>
        <begin position="403"/>
        <end position="442"/>
    </location>
</feature>
<dbReference type="PROSITE" id="PS50041">
    <property type="entry name" value="C_TYPE_LECTIN_2"/>
    <property type="match status" value="1"/>
</dbReference>
<feature type="transmembrane region" description="Helical" evidence="3">
    <location>
        <begin position="12"/>
        <end position="31"/>
    </location>
</feature>
<sequence length="2022" mass="224272">MSGRNRGADTNLSFNILLCLLIAILPLSTAYHEEWGQAKLNDEDNDLNFGNGPEAILTRESFLRSKRLLESDVRRLASGKAILSPPLDVSAELQRIRKEQEKRRATALLKPGGGGYTGIGRGDCPTGYTGPGCLTVVCPKKSVLAATGGNSGMEWIESYTAPQCNSKPNVTFFVDPSIVSRVVVQISAANGQGKGLRPTGILYAPDGRNITAQQADPIRTQGIRYTFQDLIKNYGAGAYTISVSSNMDIPCNILVTAPTNLIVDGGFVTAPSDDFAQEAIMRNAVEREPVNGVPSYFAMKVSGLTYPGLPGFVSFHRGAMERLSILPVQPRYNCTTPSITVGYQVCSETDDYILKVAGLDDSANVWQRVYGYHCAAPPAPPGGGDDNNGGGDRGGDGDTGGGGDDERRPNKCYNGGTLIQNDDDQRSGVCYCGQHYDGPRCEHKLCANGGNLDDDQNCVNCGDFSGTYCEHVKCRRTSGENFDTEGRALVFVVRTSNTIVEARHQLSEGVGQFVEEYERQSPGYIKKFVFVLYGEAEVALWEEVDDWKDGLKHVFDYLEWFMFDQQNCTDVAYAALTQALQMPAVQQYSKSPIILITDVPPSDGGDQAQKDLFGRLAFYRGPVNTLLVKNSDCPVDTYSAGLRQLRRIAQFTQGTVATLNANQLKDVVNASGQSLRKWNQLIANDFLDSCTYAPSVTNFFVDTSMTNIAVITAGGSIQVTVRDPTGAELTPQGPQLNSNSDRDINWITYVVNMAGNYRLEIQKDNTPCQIRVFGDGQYELFFGTSQNLRSDLDDRQPTFNTDTHVVARFTGITYPDPENLYAETTIWTNEGSSEHGGRTILYASNGIYRDSCDFNLYFRQWQCPKRDMLFYINVYVTDQSGYTIMRTANGYCSSRPVTNQPATGCLNGGVTTDDGKCFCPQGWTGTRCETIVCQNYGVSKGDYCECVADTSTGIFCESLMCDNTNPDYHAKNALEINGRALMLMVHNSATTRGMVTSLVDYIHEALQDINLQNSKWITSYLLTSFDNNDWKEYDVTSDPNTFISQIQQLDDDNSKKQENSCEDLLIFETLYTLLSDYSQISERAIVYIFLWGLPKVTDQTLIESLYEMVEESQIQINIVEYAALICRCEISDPEVRVLIELATATGGNYYALNLKPGKALLTIPTLFSANLIYENVLPDCSTPKQFYFPIDSQTQAFTVNIFGNLDGDPVYNPPSGSDLYVETLWSDIGSRTKFDQVQRPCDDGWTMGGLDNHCYLPQTDQKTWEAARNVCRESNSALVTIFKQSVQDFLLDTLGDDVWIGLNDLRTASNTNPTWEWDQQNGALALSNTSKNFQPPWETNEPQTSSGNCVRMSKSGWRVADCAIAKSFACMRHPYDIQFKPNSRRALPRGTWSLSVKTVDDDEDTGCHVRIFSQSAIQVYNLFTDNNKIDGGYGQPTYGVSRKSNVIVAHTTGFLPVRNDIPRASLQYAHFYTADQPKIKQVQTFDKRDTGSCMYEYVSSKFSCSENGYQIAYSGMDDYGYPFQRIKPAICYKPSENCENGGVSHDYQCYCPDNYGGSRCQTTYCSGRGRNADTGIGCVCDDGWGGDPNEVNFCQYPLCNAVDGQPAEKPSAFNKTLVIVLDGSWTGNNKDLLTNLQAVLTDVIGRARSDRRNWFINLAGIVAYDSARDDGPHVSQVFVETDTSTFINKLVAEVNNNPYTSRLKSRLFNQAIIRVLGNSNIKPRSILYVLGDANNEDGARGMEALDTASVNHVTVSYYVLSDDTAPGGGKTYQAQPVRSMLDLSYNSGGNFYQLNYTDFQNQWKNQLLRMFRSFQIAQLKSDKCSNLVEYIQVPSDDDRITVETFSLKTPTIKIYNENGDVIDWGAGQFASKTSYTNQLGTRRGLKAGLWRLEVSQDDPNPGFCYATIRSFSDNEVQAAWTSDVGVDQGAHSNDFDYHPGDASSALVVTTASGTLTSAHIMDKDESTILWAAPLRKRFGCTYEYSSAHLFKCQSRFSFTLALNGVDSDGYRIYKFFKYLNFF</sequence>
<keyword evidence="3" id="KW-0812">Transmembrane</keyword>
<dbReference type="Gene3D" id="2.10.25.10">
    <property type="entry name" value="Laminin"/>
    <property type="match status" value="1"/>
</dbReference>
<feature type="domain" description="EGF-like" evidence="4">
    <location>
        <begin position="897"/>
        <end position="929"/>
    </location>
</feature>
<keyword evidence="3" id="KW-1133">Transmembrane helix</keyword>
<proteinExistence type="predicted"/>
<dbReference type="InterPro" id="IPR057085">
    <property type="entry name" value="Ig_Irg-7"/>
</dbReference>
<dbReference type="SMART" id="SM00604">
    <property type="entry name" value="MD"/>
    <property type="match status" value="3"/>
</dbReference>
<dbReference type="InterPro" id="IPR053295">
    <property type="entry name" value="Innate_immunity_reg"/>
</dbReference>
<dbReference type="InterPro" id="IPR000742">
    <property type="entry name" value="EGF"/>
</dbReference>
<reference evidence="6" key="1">
    <citation type="submission" date="2022-01" db="EMBL/GenBank/DDBJ databases">
        <title>Genome Sequence Resource for Two Populations of Ditylenchus destructor, the Migratory Endoparasitic Phytonematode.</title>
        <authorList>
            <person name="Zhang H."/>
            <person name="Lin R."/>
            <person name="Xie B."/>
        </authorList>
    </citation>
    <scope>NUCLEOTIDE SEQUENCE</scope>
    <source>
        <strain evidence="6">BazhouSP</strain>
    </source>
</reference>
<organism evidence="6 7">
    <name type="scientific">Ditylenchus destructor</name>
    <dbReference type="NCBI Taxonomy" id="166010"/>
    <lineage>
        <taxon>Eukaryota</taxon>
        <taxon>Metazoa</taxon>
        <taxon>Ecdysozoa</taxon>
        <taxon>Nematoda</taxon>
        <taxon>Chromadorea</taxon>
        <taxon>Rhabditida</taxon>
        <taxon>Tylenchina</taxon>
        <taxon>Tylenchomorpha</taxon>
        <taxon>Sphaerularioidea</taxon>
        <taxon>Anguinidae</taxon>
        <taxon>Anguininae</taxon>
        <taxon>Ditylenchus</taxon>
    </lineage>
</organism>
<dbReference type="CDD" id="cd00037">
    <property type="entry name" value="CLECT"/>
    <property type="match status" value="1"/>
</dbReference>
<feature type="disulfide bond" evidence="1">
    <location>
        <begin position="432"/>
        <end position="441"/>
    </location>
</feature>
<comment type="caution">
    <text evidence="6">The sequence shown here is derived from an EMBL/GenBank/DDBJ whole genome shotgun (WGS) entry which is preliminary data.</text>
</comment>
<dbReference type="Proteomes" id="UP001201812">
    <property type="component" value="Unassembled WGS sequence"/>
</dbReference>
<feature type="domain" description="C-type lectin" evidence="5">
    <location>
        <begin position="1250"/>
        <end position="1371"/>
    </location>
</feature>
<dbReference type="InterPro" id="IPR016186">
    <property type="entry name" value="C-type_lectin-like/link_sf"/>
</dbReference>
<dbReference type="EMBL" id="JAKKPZ010000031">
    <property type="protein sequence ID" value="KAI1709304.1"/>
    <property type="molecule type" value="Genomic_DNA"/>
</dbReference>
<name>A0AAD4MWA9_9BILA</name>
<dbReference type="Pfam" id="PF00059">
    <property type="entry name" value="Lectin_C"/>
    <property type="match status" value="1"/>
</dbReference>
<evidence type="ECO:0000256" key="1">
    <source>
        <dbReference type="PROSITE-ProRule" id="PRU00076"/>
    </source>
</evidence>
<dbReference type="InterPro" id="IPR016187">
    <property type="entry name" value="CTDL_fold"/>
</dbReference>
<keyword evidence="3" id="KW-0472">Membrane</keyword>
<dbReference type="Pfam" id="PF24415">
    <property type="entry name" value="Ig_Irg-7"/>
    <property type="match status" value="2"/>
</dbReference>
<dbReference type="SUPFAM" id="SSF56436">
    <property type="entry name" value="C-type lectin-like"/>
    <property type="match status" value="1"/>
</dbReference>
<dbReference type="PROSITE" id="PS00022">
    <property type="entry name" value="EGF_1"/>
    <property type="match status" value="3"/>
</dbReference>
<dbReference type="PROSITE" id="PS01186">
    <property type="entry name" value="EGF_2"/>
    <property type="match status" value="1"/>
</dbReference>
<evidence type="ECO:0000256" key="3">
    <source>
        <dbReference type="SAM" id="Phobius"/>
    </source>
</evidence>
<feature type="compositionally biased region" description="Gly residues" evidence="2">
    <location>
        <begin position="382"/>
        <end position="402"/>
    </location>
</feature>